<dbReference type="InterPro" id="IPR051037">
    <property type="entry name" value="RNAPII_TF_IWS1"/>
</dbReference>
<sequence length="427" mass="48467">MSDMDSPVASPTNDAVDDGQEQTFQDEVAAADSDRESDLLSEIDENQFEDYDPETANIEDRPVDIDEDMARTLKASKRKRTDGEAPKKPREGRRDKKRRDRDDEAPAEEDAGADVGKAPRRSRRAGDGERRRTKEAEAPQQENKEEELTPEERRKRAIDRALDAAIKKGGGGSNKRRRKDEIDLEDEIDEKLAQLKYQMEQACQADNAARESGQPALHKLKLLPEVNAILNRNNVQHAVLDPDTNFLQHVKFFLEPLNDGSLPAYNIQRDIFSALTRLNVEKETLLSSGIGKVVLFYTRSKKPEPSIKRMAERLLGEWSRPILKRTDDYKKRHVETREFDYQAAKLAQRQKTNSQFHLTQRPAQSAREAFLAPQGNNNQARMASLPSSYTIAPKSTFDGSRGQDHRPLGASGMEAFRRMTQKSKKRA</sequence>
<feature type="region of interest" description="Disordered" evidence="7">
    <location>
        <begin position="1"/>
        <end position="154"/>
    </location>
</feature>
<feature type="compositionally biased region" description="Basic and acidic residues" evidence="7">
    <location>
        <begin position="81"/>
        <end position="104"/>
    </location>
</feature>
<feature type="region of interest" description="Disordered" evidence="7">
    <location>
        <begin position="163"/>
        <end position="182"/>
    </location>
</feature>
<comment type="function">
    <text evidence="4">Transcription factor involved in RNA polymerase II transcription regulation. May function in both SPT15/TBP post-recruitment and recruitment steps of transcription.</text>
</comment>
<dbReference type="AlphaFoldDB" id="A0A0L9SGQ7"/>
<dbReference type="PANTHER" id="PTHR46010:SF1">
    <property type="entry name" value="PROTEIN IWS1 HOMOLOG"/>
    <property type="match status" value="1"/>
</dbReference>
<dbReference type="FunFam" id="1.20.930.10:FF:000003">
    <property type="entry name" value="Putative Transcription factor IWS1"/>
    <property type="match status" value="1"/>
</dbReference>
<evidence type="ECO:0000256" key="7">
    <source>
        <dbReference type="SAM" id="MobiDB-lite"/>
    </source>
</evidence>
<dbReference type="EMBL" id="LAZP02001027">
    <property type="protein sequence ID" value="PFH55286.1"/>
    <property type="molecule type" value="Genomic_DNA"/>
</dbReference>
<dbReference type="EMBL" id="LAZP02001030">
    <property type="protein sequence ID" value="PFH55281.1"/>
    <property type="molecule type" value="Genomic_DNA"/>
</dbReference>
<dbReference type="SUPFAM" id="SSF47676">
    <property type="entry name" value="Conserved domain common to transcription factors TFIIS, elongin A, CRSP70"/>
    <property type="match status" value="1"/>
</dbReference>
<comment type="caution">
    <text evidence="9">The sequence shown here is derived from an EMBL/GenBank/DDBJ whole genome shotgun (WGS) entry which is preliminary data.</text>
</comment>
<keyword evidence="11" id="KW-1185">Reference proteome</keyword>
<dbReference type="OrthoDB" id="21124at2759"/>
<evidence type="ECO:0000259" key="8">
    <source>
        <dbReference type="PROSITE" id="PS51319"/>
    </source>
</evidence>
<feature type="region of interest" description="Disordered" evidence="7">
    <location>
        <begin position="388"/>
        <end position="427"/>
    </location>
</feature>
<dbReference type="InterPro" id="IPR035441">
    <property type="entry name" value="TFIIS/LEDGF_dom_sf"/>
</dbReference>
<name>A0A0L9SGQ7_OPHUN</name>
<organism evidence="9 11">
    <name type="scientific">Ophiocordyceps unilateralis</name>
    <name type="common">Zombie-ant fungus</name>
    <name type="synonym">Torrubia unilateralis</name>
    <dbReference type="NCBI Taxonomy" id="268505"/>
    <lineage>
        <taxon>Eukaryota</taxon>
        <taxon>Fungi</taxon>
        <taxon>Dikarya</taxon>
        <taxon>Ascomycota</taxon>
        <taxon>Pezizomycotina</taxon>
        <taxon>Sordariomycetes</taxon>
        <taxon>Hypocreomycetidae</taxon>
        <taxon>Hypocreales</taxon>
        <taxon>Ophiocordycipitaceae</taxon>
        <taxon>Ophiocordyceps</taxon>
    </lineage>
</organism>
<feature type="compositionally biased region" description="Basic and acidic residues" evidence="7">
    <location>
        <begin position="58"/>
        <end position="71"/>
    </location>
</feature>
<dbReference type="Pfam" id="PF08711">
    <property type="entry name" value="Med26"/>
    <property type="match status" value="1"/>
</dbReference>
<dbReference type="Gene3D" id="1.20.930.10">
    <property type="entry name" value="Conserved domain common to transcription factors TFIIS, elongin A, CRSP70"/>
    <property type="match status" value="1"/>
</dbReference>
<evidence type="ECO:0000256" key="2">
    <source>
        <dbReference type="ARBA" id="ARBA00023163"/>
    </source>
</evidence>
<evidence type="ECO:0000256" key="1">
    <source>
        <dbReference type="ARBA" id="ARBA00023015"/>
    </source>
</evidence>
<dbReference type="Proteomes" id="UP000037136">
    <property type="component" value="Unassembled WGS sequence"/>
</dbReference>
<evidence type="ECO:0000256" key="5">
    <source>
        <dbReference type="ARBA" id="ARBA00037992"/>
    </source>
</evidence>
<feature type="compositionally biased region" description="Basic and acidic residues" evidence="7">
    <location>
        <begin position="124"/>
        <end position="154"/>
    </location>
</feature>
<proteinExistence type="inferred from homology"/>
<comment type="similarity">
    <text evidence="5">Belongs to the IWS1 family.</text>
</comment>
<evidence type="ECO:0000313" key="9">
    <source>
        <dbReference type="EMBL" id="PFH55281.1"/>
    </source>
</evidence>
<gene>
    <name evidence="10" type="ORF">XA68_10179</name>
    <name evidence="9" type="ORF">XA68_10197</name>
</gene>
<dbReference type="InterPro" id="IPR017923">
    <property type="entry name" value="TFIIS_N"/>
</dbReference>
<dbReference type="PANTHER" id="PTHR46010">
    <property type="entry name" value="PROTEIN IWS1 HOMOLOG"/>
    <property type="match status" value="1"/>
</dbReference>
<comment type="subcellular location">
    <subcellularLocation>
        <location evidence="6">Nucleus</location>
    </subcellularLocation>
</comment>
<feature type="compositionally biased region" description="Acidic residues" evidence="7">
    <location>
        <begin position="39"/>
        <end position="53"/>
    </location>
</feature>
<dbReference type="STRING" id="268505.A0A0L9SGQ7"/>
<reference evidence="9 11" key="1">
    <citation type="journal article" date="2015" name="BMC Genomics">
        <title>Gene expression during zombie ant biting behavior reflects the complexity underlying fungal parasitic behavioral manipulation.</title>
        <authorList>
            <person name="de Bekker C."/>
            <person name="Ohm R.A."/>
            <person name="Loreto R.G."/>
            <person name="Sebastian A."/>
            <person name="Albert I."/>
            <person name="Merrow M."/>
            <person name="Brachmann A."/>
            <person name="Hughes D.P."/>
        </authorList>
    </citation>
    <scope>NUCLEOTIDE SEQUENCE [LARGE SCALE GENOMIC DNA]</scope>
    <source>
        <strain evidence="9 11">SC16a</strain>
    </source>
</reference>
<reference evidence="9 11" key="2">
    <citation type="journal article" date="2017" name="Sci. Rep.">
        <title>Ant-infecting Ophiocordyceps genomes reveal a high diversity of potential behavioral manipulation genes and a possible major role for enterotoxins.</title>
        <authorList>
            <person name="de Bekker C."/>
            <person name="Ohm R.A."/>
            <person name="Evans H.C."/>
            <person name="Brachmann A."/>
            <person name="Hughes D.P."/>
        </authorList>
    </citation>
    <scope>NUCLEOTIDE SEQUENCE [LARGE SCALE GENOMIC DNA]</scope>
    <source>
        <strain evidence="9 11">SC16a</strain>
    </source>
</reference>
<dbReference type="PROSITE" id="PS51319">
    <property type="entry name" value="TFIIS_N"/>
    <property type="match status" value="1"/>
</dbReference>
<dbReference type="GO" id="GO:0005634">
    <property type="term" value="C:nucleus"/>
    <property type="evidence" value="ECO:0007669"/>
    <property type="project" value="UniProtKB-SubCell"/>
</dbReference>
<feature type="domain" description="TFIIS N-terminal" evidence="8">
    <location>
        <begin position="248"/>
        <end position="325"/>
    </location>
</feature>
<evidence type="ECO:0000256" key="3">
    <source>
        <dbReference type="ARBA" id="ARBA00023242"/>
    </source>
</evidence>
<keyword evidence="1" id="KW-0805">Transcription regulation</keyword>
<evidence type="ECO:0000256" key="4">
    <source>
        <dbReference type="ARBA" id="ARBA00037349"/>
    </source>
</evidence>
<protein>
    <recommendedName>
        <fullName evidence="8">TFIIS N-terminal domain-containing protein</fullName>
    </recommendedName>
</protein>
<accession>A0A0L9SGQ7</accession>
<evidence type="ECO:0000313" key="11">
    <source>
        <dbReference type="Proteomes" id="UP000037136"/>
    </source>
</evidence>
<keyword evidence="2" id="KW-0804">Transcription</keyword>
<evidence type="ECO:0000256" key="6">
    <source>
        <dbReference type="PROSITE-ProRule" id="PRU00649"/>
    </source>
</evidence>
<dbReference type="GO" id="GO:0016973">
    <property type="term" value="P:poly(A)+ mRNA export from nucleus"/>
    <property type="evidence" value="ECO:0007669"/>
    <property type="project" value="TreeGrafter"/>
</dbReference>
<keyword evidence="3 6" id="KW-0539">Nucleus</keyword>
<evidence type="ECO:0000313" key="10">
    <source>
        <dbReference type="EMBL" id="PFH55286.1"/>
    </source>
</evidence>